<comment type="caution">
    <text evidence="1">The sequence shown here is derived from an EMBL/GenBank/DDBJ whole genome shotgun (WGS) entry which is preliminary data.</text>
</comment>
<reference evidence="2" key="1">
    <citation type="journal article" date="2023" name="Front. Plant Sci.">
        <title>Chromosomal-level genome assembly of Melastoma candidum provides insights into trichome evolution.</title>
        <authorList>
            <person name="Zhong Y."/>
            <person name="Wu W."/>
            <person name="Sun C."/>
            <person name="Zou P."/>
            <person name="Liu Y."/>
            <person name="Dai S."/>
            <person name="Zhou R."/>
        </authorList>
    </citation>
    <scope>NUCLEOTIDE SEQUENCE [LARGE SCALE GENOMIC DNA]</scope>
</reference>
<sequence length="553" mass="62058">MLMLGADCRDASAASLSPPRLSSPFNAGGVPFKDSLFSSPRISNERNRVLQLKREMIDRARSRTDSEKIVACDTVQYAPCNDTPNRKSSVELKKEIATLEFEISRMERYLLSLYRGAFVEHLSTTPNSTDMEVQSKCDARSPSCKVKGELELNSKMETPVKRSLLRSFQSSPAHYWTSSDSQSLSSSFNTRSSRVSRKKSSLGRQSLADHLSPSFTDEHRSAAERLSEDIVRCMSSIYCKLAGPSQPQGHSSSSPRSSLSSSSLLSSHHPRDSWSPSRCEESAVRRICNFREESSQHVSMVEVLKICLDNNSFKFAAATLQKFRSLVRNLESIDPRKLKREEKLAFWINIHNALMMHAYIAYGTASRIRSTALLKAAYNIGGQSMNPYLIQTSILGIRSNQSATWLQALFAPGRKPKTGSTSHAYALDYPEPLVHFALSSGTYSDPPVRTYASMTIFADLKRAKEEYIRANVYINKESRIFLPRILYCFAKDASITIPRLLDVVGECLPQPQRKIVERCSKGRAADKHVHWLPHNSTFRYVLHGEPARAKPAI</sequence>
<name>A0ACB9SIK9_9MYRT</name>
<gene>
    <name evidence="1" type="ORF">MLD38_001875</name>
</gene>
<accession>A0ACB9SIK9</accession>
<dbReference type="Proteomes" id="UP001057402">
    <property type="component" value="Chromosome 1"/>
</dbReference>
<protein>
    <submittedName>
        <fullName evidence="1">Uncharacterized protein</fullName>
    </submittedName>
</protein>
<evidence type="ECO:0000313" key="1">
    <source>
        <dbReference type="EMBL" id="KAI4389674.1"/>
    </source>
</evidence>
<evidence type="ECO:0000313" key="2">
    <source>
        <dbReference type="Proteomes" id="UP001057402"/>
    </source>
</evidence>
<organism evidence="1 2">
    <name type="scientific">Melastoma candidum</name>
    <dbReference type="NCBI Taxonomy" id="119954"/>
    <lineage>
        <taxon>Eukaryota</taxon>
        <taxon>Viridiplantae</taxon>
        <taxon>Streptophyta</taxon>
        <taxon>Embryophyta</taxon>
        <taxon>Tracheophyta</taxon>
        <taxon>Spermatophyta</taxon>
        <taxon>Magnoliopsida</taxon>
        <taxon>eudicotyledons</taxon>
        <taxon>Gunneridae</taxon>
        <taxon>Pentapetalae</taxon>
        <taxon>rosids</taxon>
        <taxon>malvids</taxon>
        <taxon>Myrtales</taxon>
        <taxon>Melastomataceae</taxon>
        <taxon>Melastomatoideae</taxon>
        <taxon>Melastomateae</taxon>
        <taxon>Melastoma</taxon>
    </lineage>
</organism>
<dbReference type="EMBL" id="CM042880">
    <property type="protein sequence ID" value="KAI4389674.1"/>
    <property type="molecule type" value="Genomic_DNA"/>
</dbReference>
<proteinExistence type="predicted"/>
<keyword evidence="2" id="KW-1185">Reference proteome</keyword>